<proteinExistence type="inferred from homology"/>
<keyword evidence="13" id="KW-1185">Reference proteome</keyword>
<comment type="similarity">
    <text evidence="2">Belongs to the polycystin family.</text>
</comment>
<organism evidence="12 13">
    <name type="scientific">Plakobranchus ocellatus</name>
    <dbReference type="NCBI Taxonomy" id="259542"/>
    <lineage>
        <taxon>Eukaryota</taxon>
        <taxon>Metazoa</taxon>
        <taxon>Spiralia</taxon>
        <taxon>Lophotrochozoa</taxon>
        <taxon>Mollusca</taxon>
        <taxon>Gastropoda</taxon>
        <taxon>Heterobranchia</taxon>
        <taxon>Euthyneura</taxon>
        <taxon>Panpulmonata</taxon>
        <taxon>Sacoglossa</taxon>
        <taxon>Placobranchoidea</taxon>
        <taxon>Plakobranchidae</taxon>
        <taxon>Plakobranchus</taxon>
    </lineage>
</organism>
<dbReference type="GO" id="GO:0005509">
    <property type="term" value="F:calcium ion binding"/>
    <property type="evidence" value="ECO:0007669"/>
    <property type="project" value="InterPro"/>
</dbReference>
<dbReference type="InterPro" id="IPR003915">
    <property type="entry name" value="PKD_2"/>
</dbReference>
<dbReference type="GO" id="GO:0005262">
    <property type="term" value="F:calcium channel activity"/>
    <property type="evidence" value="ECO:0007669"/>
    <property type="project" value="TreeGrafter"/>
</dbReference>
<evidence type="ECO:0000256" key="1">
    <source>
        <dbReference type="ARBA" id="ARBA00004141"/>
    </source>
</evidence>
<feature type="domain" description="Polycystin" evidence="11">
    <location>
        <begin position="25"/>
        <end position="224"/>
    </location>
</feature>
<evidence type="ECO:0000259" key="10">
    <source>
        <dbReference type="Pfam" id="PF08016"/>
    </source>
</evidence>
<evidence type="ECO:0000256" key="8">
    <source>
        <dbReference type="SAM" id="MobiDB-lite"/>
    </source>
</evidence>
<feature type="region of interest" description="Disordered" evidence="8">
    <location>
        <begin position="1137"/>
        <end position="1159"/>
    </location>
</feature>
<dbReference type="PRINTS" id="PR01433">
    <property type="entry name" value="POLYCYSTIN2"/>
</dbReference>
<reference evidence="12 13" key="1">
    <citation type="journal article" date="2021" name="Elife">
        <title>Chloroplast acquisition without the gene transfer in kleptoplastic sea slugs, Plakobranchus ocellatus.</title>
        <authorList>
            <person name="Maeda T."/>
            <person name="Takahashi S."/>
            <person name="Yoshida T."/>
            <person name="Shimamura S."/>
            <person name="Takaki Y."/>
            <person name="Nagai Y."/>
            <person name="Toyoda A."/>
            <person name="Suzuki Y."/>
            <person name="Arimoto A."/>
            <person name="Ishii H."/>
            <person name="Satoh N."/>
            <person name="Nishiyama T."/>
            <person name="Hasebe M."/>
            <person name="Maruyama T."/>
            <person name="Minagawa J."/>
            <person name="Obokata J."/>
            <person name="Shigenobu S."/>
        </authorList>
    </citation>
    <scope>NUCLEOTIDE SEQUENCE [LARGE SCALE GENOMIC DNA]</scope>
</reference>
<dbReference type="Pfam" id="PF20519">
    <property type="entry name" value="Polycystin_dom"/>
    <property type="match status" value="1"/>
</dbReference>
<dbReference type="Proteomes" id="UP000735302">
    <property type="component" value="Unassembled WGS sequence"/>
</dbReference>
<evidence type="ECO:0000313" key="12">
    <source>
        <dbReference type="EMBL" id="GFN96341.1"/>
    </source>
</evidence>
<gene>
    <name evidence="12" type="ORF">PoB_002284700</name>
</gene>
<dbReference type="InterPro" id="IPR046791">
    <property type="entry name" value="Polycystin_dom"/>
</dbReference>
<evidence type="ECO:0000256" key="7">
    <source>
        <dbReference type="PIRSR" id="PIRSR603915-2"/>
    </source>
</evidence>
<feature type="region of interest" description="Disordered" evidence="8">
    <location>
        <begin position="495"/>
        <end position="520"/>
    </location>
</feature>
<keyword evidence="3 9" id="KW-0812">Transmembrane</keyword>
<feature type="transmembrane region" description="Helical" evidence="9">
    <location>
        <begin position="389"/>
        <end position="407"/>
    </location>
</feature>
<keyword evidence="4 9" id="KW-1133">Transmembrane helix</keyword>
<dbReference type="GO" id="GO:0050982">
    <property type="term" value="P:detection of mechanical stimulus"/>
    <property type="evidence" value="ECO:0007669"/>
    <property type="project" value="TreeGrafter"/>
</dbReference>
<evidence type="ECO:0000313" key="13">
    <source>
        <dbReference type="Proteomes" id="UP000735302"/>
    </source>
</evidence>
<feature type="compositionally biased region" description="Polar residues" evidence="8">
    <location>
        <begin position="1194"/>
        <end position="1206"/>
    </location>
</feature>
<evidence type="ECO:0000256" key="4">
    <source>
        <dbReference type="ARBA" id="ARBA00022989"/>
    </source>
</evidence>
<dbReference type="InterPro" id="IPR013122">
    <property type="entry name" value="PKD1_2_channel"/>
</dbReference>
<keyword evidence="5 9" id="KW-0472">Membrane</keyword>
<evidence type="ECO:0000256" key="2">
    <source>
        <dbReference type="ARBA" id="ARBA00007200"/>
    </source>
</evidence>
<dbReference type="PANTHER" id="PTHR10877">
    <property type="entry name" value="POLYCYSTIN FAMILY MEMBER"/>
    <property type="match status" value="1"/>
</dbReference>
<comment type="caution">
    <text evidence="12">The sequence shown here is derived from an EMBL/GenBank/DDBJ whole genome shotgun (WGS) entry which is preliminary data.</text>
</comment>
<keyword evidence="6" id="KW-0325">Glycoprotein</keyword>
<comment type="subcellular location">
    <subcellularLocation>
        <location evidence="1">Membrane</location>
        <topology evidence="1">Multi-pass membrane protein</topology>
    </subcellularLocation>
</comment>
<dbReference type="Pfam" id="PF08016">
    <property type="entry name" value="PKD_channel"/>
    <property type="match status" value="1"/>
</dbReference>
<feature type="transmembrane region" description="Helical" evidence="9">
    <location>
        <begin position="240"/>
        <end position="257"/>
    </location>
</feature>
<evidence type="ECO:0000256" key="5">
    <source>
        <dbReference type="ARBA" id="ARBA00023136"/>
    </source>
</evidence>
<dbReference type="PANTHER" id="PTHR10877:SF197">
    <property type="entry name" value="POLYCYSTIC KIDNEY DISEASE PROTEIN 1-LIKE 2"/>
    <property type="match status" value="1"/>
</dbReference>
<accession>A0AAV3ZNV6</accession>
<feature type="transmembrane region" description="Helical" evidence="9">
    <location>
        <begin position="269"/>
        <end position="289"/>
    </location>
</feature>
<feature type="region of interest" description="Disordered" evidence="8">
    <location>
        <begin position="1324"/>
        <end position="1349"/>
    </location>
</feature>
<feature type="transmembrane region" description="Helical" evidence="9">
    <location>
        <begin position="320"/>
        <end position="340"/>
    </location>
</feature>
<evidence type="ECO:0000256" key="6">
    <source>
        <dbReference type="ARBA" id="ARBA00023180"/>
    </source>
</evidence>
<evidence type="ECO:0000256" key="3">
    <source>
        <dbReference type="ARBA" id="ARBA00022692"/>
    </source>
</evidence>
<protein>
    <submittedName>
        <fullName evidence="12">Polycystic kidney disease protein 1-like 2</fullName>
    </submittedName>
</protein>
<sequence>MDTRSYGFHAGIIAAVNPNTTVEKISTPDAMYTWAKNHLFPYLYGTQHWNGSKLDRNSKESSRITSTLASFRLGPIRIRQQRVQPEPCKVHQDLRPMNLRCVPSWSSGDIDWANYDPGWTNTPQNFTNTKSLWRDIGGTPVMGRLGIYPVGGYVLDLKGTPQQAKDNLSQLQKSHWVDQWTKVVFIETTIYTPNINMFAMITAIFEFPQAMVIQAEVYTHPFKLFTYMGDYPLSTKIFDFLMYFTIVWFAFIVACRLRELKANYFRKFWNVLELLNLILAIVVVVLYVGRQVVSDQVAKEAVDVEGQFYNFQTLAMWDQLFGILLGFCCCMSTLKVLHLLRFNPRFCLLGATMKRALRELGAFSFLYGLILAAFCCFSFLVFSSSLFEYSTVMGTIQSLLLLALGDLKYEKIASANRVFAPVLITFYMALIVFLLLNVLISILMDSFAIAREAIKDYKDDLRLLNDLKYTVKTALGSRRPWREIWTLACNPHWESPKKPDEEDGGAGGRTTEMKTSASEELNKKSGIIQYNMLKPGDSARRLMRRRISRHVRFMPRTSMHEFPPKSLIATSTSRDVKQLEPIPGKDSKMKLVGECTSGKEYETTSGKIIHSPDEPLQNVSRKTKKAFTSRLNLEHMSKSILKHKSNMKKCYSPRPWQQDKSISTPKFSYNSMSGFSLKYIQESAPRHERELTSMHVKGSALGTILEEDFDCFSHRLDLIDRRLDRLWWALVGTEFGSPPELDTICRWREVKVTVADVVADHFGTPDDSDISYDSEIDDIAGNIVTLNDSDLSCYSDEENDKNIERSPHSVIVGNANKENVIDDMVTLEDDKNKLSYGKEIDLHRKDTMYSYIALDVGDENVQEETIKKNEIILEDRTSASSNRRLAENIDEKDNETQCSDFDKTNGANKYSVNIDFPQNSDKIIAFDKQRSENTSTVYPIDVGVAAENYHDGQIFIGSSINAEASETEDDITENENCTDHRVPVRDTYISGHNGHSSKITDQVVPVVKEDASKITEKLVRRDESVEKPIFMKHTEAIPVGEKIRNAAVESEDNEAILKIKAPENFEKDEKHKDASGIYEPVVFHDVPFHIHTIKNTDDKNKALVLDSANKPSMDNQKVNTNLDLLRDVSIDINEDHADEGLAENQGLSINDEEPRDTDNTNTIVHKLQPIQHEKMVRFSPLSSLTMTENERNNLKTSRNQSSQNSSDEIKPEALILKAIEKPRVDATNIGNNIIPKPLDKCFAHYKEGVRPFRGIRSSSNDVDKLDVLAEPDFSKGMVPFTEAKPSIGVHFHDYLNDSGYQSAKDRDFESPTPAQTMPILIVHPNSDPDLDKSKSDLEDDPELNIPTLPLPSKNLNISGPCFAGSKLSPGHQSLKPILLPRLDIVDEMGMDSSSTEAKTPRTLTSPLKLSTNSFSRPSIDSFFTSTSANIPLKNLKKDSFKRSVGALAVARKLSKAKLHRSQAYTGDNQTEL</sequence>
<feature type="disulfide bond" evidence="7">
    <location>
        <begin position="88"/>
        <end position="101"/>
    </location>
</feature>
<dbReference type="EMBL" id="BLXT01002667">
    <property type="protein sequence ID" value="GFN96341.1"/>
    <property type="molecule type" value="Genomic_DNA"/>
</dbReference>
<dbReference type="InterPro" id="IPR051223">
    <property type="entry name" value="Polycystin"/>
</dbReference>
<feature type="domain" description="Polycystin cation channel PKD1/PKD2" evidence="10">
    <location>
        <begin position="233"/>
        <end position="448"/>
    </location>
</feature>
<name>A0AAV3ZNV6_9GAST</name>
<feature type="region of interest" description="Disordered" evidence="8">
    <location>
        <begin position="1188"/>
        <end position="1209"/>
    </location>
</feature>
<feature type="transmembrane region" description="Helical" evidence="9">
    <location>
        <begin position="360"/>
        <end position="383"/>
    </location>
</feature>
<feature type="transmembrane region" description="Helical" evidence="9">
    <location>
        <begin position="419"/>
        <end position="444"/>
    </location>
</feature>
<dbReference type="GO" id="GO:0016020">
    <property type="term" value="C:membrane"/>
    <property type="evidence" value="ECO:0007669"/>
    <property type="project" value="UniProtKB-SubCell"/>
</dbReference>
<evidence type="ECO:0000256" key="9">
    <source>
        <dbReference type="SAM" id="Phobius"/>
    </source>
</evidence>
<evidence type="ECO:0000259" key="11">
    <source>
        <dbReference type="Pfam" id="PF20519"/>
    </source>
</evidence>